<evidence type="ECO:0000313" key="1">
    <source>
        <dbReference type="EMBL" id="KAG6471533.1"/>
    </source>
</evidence>
<name>A0A8J5ERC7_ZINOF</name>
<comment type="caution">
    <text evidence="1">The sequence shown here is derived from an EMBL/GenBank/DDBJ whole genome shotgun (WGS) entry which is preliminary data.</text>
</comment>
<sequence length="110" mass="12500">MTPMAITLSHSNIIIPRNPTEKSRRACLCHNSKIIPAASVSINKLPRGIKVFEDQEMGVICFRYENGEIVCEGFDEGPRFVRSDSVRKRLGRRNKEFQIPSFLKIYDSGS</sequence>
<proteinExistence type="predicted"/>
<protein>
    <submittedName>
        <fullName evidence="1">Uncharacterized protein</fullName>
    </submittedName>
</protein>
<gene>
    <name evidence="1" type="ORF">ZIOFF_068976</name>
</gene>
<dbReference type="EMBL" id="JACMSC010000020">
    <property type="protein sequence ID" value="KAG6471533.1"/>
    <property type="molecule type" value="Genomic_DNA"/>
</dbReference>
<organism evidence="1 2">
    <name type="scientific">Zingiber officinale</name>
    <name type="common">Ginger</name>
    <name type="synonym">Amomum zingiber</name>
    <dbReference type="NCBI Taxonomy" id="94328"/>
    <lineage>
        <taxon>Eukaryota</taxon>
        <taxon>Viridiplantae</taxon>
        <taxon>Streptophyta</taxon>
        <taxon>Embryophyta</taxon>
        <taxon>Tracheophyta</taxon>
        <taxon>Spermatophyta</taxon>
        <taxon>Magnoliopsida</taxon>
        <taxon>Liliopsida</taxon>
        <taxon>Zingiberales</taxon>
        <taxon>Zingiberaceae</taxon>
        <taxon>Zingiber</taxon>
    </lineage>
</organism>
<accession>A0A8J5ERC7</accession>
<dbReference type="PANTHER" id="PTHR34206:SF1">
    <property type="entry name" value="OS10G0390701 PROTEIN"/>
    <property type="match status" value="1"/>
</dbReference>
<dbReference type="Proteomes" id="UP000734854">
    <property type="component" value="Unassembled WGS sequence"/>
</dbReference>
<evidence type="ECO:0000313" key="2">
    <source>
        <dbReference type="Proteomes" id="UP000734854"/>
    </source>
</evidence>
<reference evidence="1 2" key="1">
    <citation type="submission" date="2020-08" db="EMBL/GenBank/DDBJ databases">
        <title>Plant Genome Project.</title>
        <authorList>
            <person name="Zhang R.-G."/>
        </authorList>
    </citation>
    <scope>NUCLEOTIDE SEQUENCE [LARGE SCALE GENOMIC DNA]</scope>
    <source>
        <tissue evidence="1">Rhizome</tissue>
    </source>
</reference>
<dbReference type="OrthoDB" id="581210at2759"/>
<dbReference type="PANTHER" id="PTHR34206">
    <property type="entry name" value="OS06G0193300 PROTEIN"/>
    <property type="match status" value="1"/>
</dbReference>
<keyword evidence="2" id="KW-1185">Reference proteome</keyword>
<dbReference type="AlphaFoldDB" id="A0A8J5ERC7"/>